<evidence type="ECO:0000256" key="4">
    <source>
        <dbReference type="ARBA" id="ARBA00021889"/>
    </source>
</evidence>
<evidence type="ECO:0000256" key="6">
    <source>
        <dbReference type="ARBA" id="ARBA00022592"/>
    </source>
</evidence>
<dbReference type="Gene3D" id="3.40.190.10">
    <property type="entry name" value="Periplasmic binding protein-like II"/>
    <property type="match status" value="2"/>
</dbReference>
<dbReference type="CDD" id="cd13565">
    <property type="entry name" value="PBP2_PstS"/>
    <property type="match status" value="1"/>
</dbReference>
<comment type="similarity">
    <text evidence="2">Belongs to the PstS family.</text>
</comment>
<evidence type="ECO:0000259" key="8">
    <source>
        <dbReference type="Pfam" id="PF12849"/>
    </source>
</evidence>
<reference evidence="10" key="1">
    <citation type="journal article" date="2021" name="Syst. Appl. Microbiol.">
        <title>Roseomonas hellenica sp. nov., isolated from roots of wild-growing Alkanna tinctoria.</title>
        <authorList>
            <person name="Rat A."/>
            <person name="Naranjo H.D."/>
            <person name="Lebbe L."/>
            <person name="Cnockaert M."/>
            <person name="Krigas N."/>
            <person name="Grigoriadou K."/>
            <person name="Maloupa E."/>
            <person name="Willems A."/>
        </authorList>
    </citation>
    <scope>NUCLEOTIDE SEQUENCE [LARGE SCALE GENOMIC DNA]</scope>
    <source>
        <strain evidence="10">LMG 31523</strain>
    </source>
</reference>
<keyword evidence="10" id="KW-1185">Reference proteome</keyword>
<evidence type="ECO:0000256" key="7">
    <source>
        <dbReference type="SAM" id="MobiDB-lite"/>
    </source>
</evidence>
<evidence type="ECO:0000256" key="2">
    <source>
        <dbReference type="ARBA" id="ARBA00008725"/>
    </source>
</evidence>
<feature type="region of interest" description="Disordered" evidence="7">
    <location>
        <begin position="53"/>
        <end position="81"/>
    </location>
</feature>
<feature type="region of interest" description="Disordered" evidence="7">
    <location>
        <begin position="1"/>
        <end position="35"/>
    </location>
</feature>
<protein>
    <recommendedName>
        <fullName evidence="4">Phosphate-binding protein PstS</fullName>
    </recommendedName>
</protein>
<feature type="domain" description="PBP" evidence="8">
    <location>
        <begin position="109"/>
        <end position="314"/>
    </location>
</feature>
<keyword evidence="5" id="KW-0813">Transport</keyword>
<name>A0ABS5EWX3_9PROT</name>
<dbReference type="Proteomes" id="UP001196870">
    <property type="component" value="Unassembled WGS sequence"/>
</dbReference>
<evidence type="ECO:0000313" key="10">
    <source>
        <dbReference type="Proteomes" id="UP001196870"/>
    </source>
</evidence>
<dbReference type="InterPro" id="IPR050962">
    <property type="entry name" value="Phosphate-bind_PstS"/>
</dbReference>
<dbReference type="NCBIfam" id="TIGR00975">
    <property type="entry name" value="3a0107s03"/>
    <property type="match status" value="1"/>
</dbReference>
<dbReference type="EMBL" id="JAAGBB010000011">
    <property type="protein sequence ID" value="MBR0664801.1"/>
    <property type="molecule type" value="Genomic_DNA"/>
</dbReference>
<comment type="function">
    <text evidence="1">Part of the ABC transporter complex PstSACB involved in phosphate import.</text>
</comment>
<organism evidence="9 10">
    <name type="scientific">Plastoroseomonas hellenica</name>
    <dbReference type="NCBI Taxonomy" id="2687306"/>
    <lineage>
        <taxon>Bacteria</taxon>
        <taxon>Pseudomonadati</taxon>
        <taxon>Pseudomonadota</taxon>
        <taxon>Alphaproteobacteria</taxon>
        <taxon>Acetobacterales</taxon>
        <taxon>Acetobacteraceae</taxon>
        <taxon>Plastoroseomonas</taxon>
    </lineage>
</organism>
<evidence type="ECO:0000313" key="9">
    <source>
        <dbReference type="EMBL" id="MBR0664801.1"/>
    </source>
</evidence>
<gene>
    <name evidence="9" type="primary">pstS</name>
    <name evidence="9" type="ORF">GXW71_10605</name>
</gene>
<accession>A0ABS5EWX3</accession>
<dbReference type="InterPro" id="IPR005673">
    <property type="entry name" value="ABC_phos-bd_PstS"/>
</dbReference>
<dbReference type="PANTHER" id="PTHR42996">
    <property type="entry name" value="PHOSPHATE-BINDING PROTEIN PSTS"/>
    <property type="match status" value="1"/>
</dbReference>
<dbReference type="PANTHER" id="PTHR42996:SF1">
    <property type="entry name" value="PHOSPHATE-BINDING PROTEIN PSTS"/>
    <property type="match status" value="1"/>
</dbReference>
<comment type="caution">
    <text evidence="9">The sequence shown here is derived from an EMBL/GenBank/DDBJ whole genome shotgun (WGS) entry which is preliminary data.</text>
</comment>
<evidence type="ECO:0000256" key="1">
    <source>
        <dbReference type="ARBA" id="ARBA00002841"/>
    </source>
</evidence>
<dbReference type="SUPFAM" id="SSF53850">
    <property type="entry name" value="Periplasmic binding protein-like II"/>
    <property type="match status" value="1"/>
</dbReference>
<comment type="subunit">
    <text evidence="3">The complex is composed of two ATP-binding proteins (PstB), two transmembrane proteins (PstC and PstA) and a solute-binding protein (PstS).</text>
</comment>
<evidence type="ECO:0000256" key="3">
    <source>
        <dbReference type="ARBA" id="ARBA00011529"/>
    </source>
</evidence>
<feature type="compositionally biased region" description="Polar residues" evidence="7">
    <location>
        <begin position="68"/>
        <end position="81"/>
    </location>
</feature>
<proteinExistence type="inferred from homology"/>
<dbReference type="InterPro" id="IPR024370">
    <property type="entry name" value="PBP_domain"/>
</dbReference>
<keyword evidence="6" id="KW-0592">Phosphate transport</keyword>
<evidence type="ECO:0000256" key="5">
    <source>
        <dbReference type="ARBA" id="ARBA00022448"/>
    </source>
</evidence>
<sequence>MKAGPNAPPQKGVRGWRPSGKSGARPGIGEPGNPTTYGSCRADCHRSFIDLQSGGLPTDLEGHRRRQAPSQSGNRHTGTEISTVNRRSFLLASSAAAFAAPALPAFAQAASITGAGATFPRPVYERWGQAAREPLSVTLNYQSIGSGGGINQITNRTVDFGATDAPLTAAQLTERSLLQFPTVMGSVVLIVNIPGVADNALRLTPEVVADLFLGRITRWNDAKLVELNRDIRLPNLPVSPTYRADASGTTFVFTTYLARVSEAWKSGPGAATSVQWPVGNGARGNEGVSNTVRNTPGAIGYTENAYATVNRLITTQLRNKAGNFVRPEMPNFLAAAEVADWSAPGFAADLIDLAGANVWPIVSPTFILLPTNPAADKVAGSLNTMKFFDWCFKNGAEAARRLEYIPVPDAVHGRVRAAWAAQVKNPAGQPIWTA</sequence>
<dbReference type="Pfam" id="PF12849">
    <property type="entry name" value="PBP_like_2"/>
    <property type="match status" value="1"/>
</dbReference>
<dbReference type="NCBIfam" id="NF008171">
    <property type="entry name" value="PRK10918.1"/>
    <property type="match status" value="1"/>
</dbReference>